<reference evidence="2" key="2">
    <citation type="submission" date="2020-09" db="EMBL/GenBank/DDBJ databases">
        <authorList>
            <person name="Sun Q."/>
            <person name="Zhou Y."/>
        </authorList>
    </citation>
    <scope>NUCLEOTIDE SEQUENCE</scope>
    <source>
        <strain evidence="2">CGMCC 1.15254</strain>
    </source>
</reference>
<evidence type="ECO:0000313" key="2">
    <source>
        <dbReference type="EMBL" id="GGF64053.1"/>
    </source>
</evidence>
<feature type="region of interest" description="Disordered" evidence="1">
    <location>
        <begin position="111"/>
        <end position="139"/>
    </location>
</feature>
<dbReference type="InterPro" id="IPR008320">
    <property type="entry name" value="UCP032025"/>
</dbReference>
<evidence type="ECO:0000256" key="1">
    <source>
        <dbReference type="SAM" id="MobiDB-lite"/>
    </source>
</evidence>
<dbReference type="Pfam" id="PF07370">
    <property type="entry name" value="DUF1489"/>
    <property type="match status" value="1"/>
</dbReference>
<keyword evidence="3" id="KW-1185">Reference proteome</keyword>
<evidence type="ECO:0000313" key="3">
    <source>
        <dbReference type="Proteomes" id="UP000632498"/>
    </source>
</evidence>
<protein>
    <recommendedName>
        <fullName evidence="4">Lysophospholipase</fullName>
    </recommendedName>
</protein>
<dbReference type="AlphaFoldDB" id="A0A917FD76"/>
<dbReference type="EMBL" id="BMHV01000011">
    <property type="protein sequence ID" value="GGF64053.1"/>
    <property type="molecule type" value="Genomic_DNA"/>
</dbReference>
<dbReference type="PIRSF" id="PIRSF032025">
    <property type="entry name" value="UCP032025"/>
    <property type="match status" value="1"/>
</dbReference>
<dbReference type="Proteomes" id="UP000632498">
    <property type="component" value="Unassembled WGS sequence"/>
</dbReference>
<organism evidence="2 3">
    <name type="scientific">Terasakiella brassicae</name>
    <dbReference type="NCBI Taxonomy" id="1634917"/>
    <lineage>
        <taxon>Bacteria</taxon>
        <taxon>Pseudomonadati</taxon>
        <taxon>Pseudomonadota</taxon>
        <taxon>Alphaproteobacteria</taxon>
        <taxon>Rhodospirillales</taxon>
        <taxon>Terasakiellaceae</taxon>
        <taxon>Terasakiella</taxon>
    </lineage>
</organism>
<accession>A0A917FD76</accession>
<gene>
    <name evidence="2" type="ORF">GCM10011332_17600</name>
</gene>
<evidence type="ECO:0008006" key="4">
    <source>
        <dbReference type="Google" id="ProtNLM"/>
    </source>
</evidence>
<dbReference type="RefSeq" id="WP_188663958.1">
    <property type="nucleotide sequence ID" value="NZ_BMHV01000011.1"/>
</dbReference>
<name>A0A917FD76_9PROT</name>
<proteinExistence type="predicted"/>
<sequence>MTIHIRKLAAGVEDIEELESIQARKLRDYAMVFTDTRNTPKRKEELLDGGSLYWVIKGQFRVRQEITGFEERMDDEGRKYCLIFLKPGLIRTQLKAQKPFQGWRYFEDKDIPRDIDERSPEGDQLPEDMQSELRELGLL</sequence>
<feature type="compositionally biased region" description="Basic and acidic residues" evidence="1">
    <location>
        <begin position="111"/>
        <end position="121"/>
    </location>
</feature>
<comment type="caution">
    <text evidence="2">The sequence shown here is derived from an EMBL/GenBank/DDBJ whole genome shotgun (WGS) entry which is preliminary data.</text>
</comment>
<reference evidence="2" key="1">
    <citation type="journal article" date="2014" name="Int. J. Syst. Evol. Microbiol.">
        <title>Complete genome sequence of Corynebacterium casei LMG S-19264T (=DSM 44701T), isolated from a smear-ripened cheese.</title>
        <authorList>
            <consortium name="US DOE Joint Genome Institute (JGI-PGF)"/>
            <person name="Walter F."/>
            <person name="Albersmeier A."/>
            <person name="Kalinowski J."/>
            <person name="Ruckert C."/>
        </authorList>
    </citation>
    <scope>NUCLEOTIDE SEQUENCE</scope>
    <source>
        <strain evidence="2">CGMCC 1.15254</strain>
    </source>
</reference>